<dbReference type="PANTHER" id="PTHR42928">
    <property type="entry name" value="TRICARBOXYLATE-BINDING PROTEIN"/>
    <property type="match status" value="1"/>
</dbReference>
<dbReference type="Proteomes" id="UP000620596">
    <property type="component" value="Unassembled WGS sequence"/>
</dbReference>
<evidence type="ECO:0000313" key="3">
    <source>
        <dbReference type="EMBL" id="GGB11963.1"/>
    </source>
</evidence>
<gene>
    <name evidence="3" type="ORF">GCM10011496_36070</name>
</gene>
<evidence type="ECO:0008006" key="5">
    <source>
        <dbReference type="Google" id="ProtNLM"/>
    </source>
</evidence>
<reference evidence="3" key="1">
    <citation type="journal article" date="2014" name="Int. J. Syst. Evol. Microbiol.">
        <title>Complete genome sequence of Corynebacterium casei LMG S-19264T (=DSM 44701T), isolated from a smear-ripened cheese.</title>
        <authorList>
            <consortium name="US DOE Joint Genome Institute (JGI-PGF)"/>
            <person name="Walter F."/>
            <person name="Albersmeier A."/>
            <person name="Kalinowski J."/>
            <person name="Ruckert C."/>
        </authorList>
    </citation>
    <scope>NUCLEOTIDE SEQUENCE</scope>
    <source>
        <strain evidence="3">CGMCC 1.15322</strain>
    </source>
</reference>
<dbReference type="RefSeq" id="WP_229676421.1">
    <property type="nucleotide sequence ID" value="NZ_BMIG01000018.1"/>
</dbReference>
<dbReference type="AlphaFoldDB" id="A0A916SQ44"/>
<evidence type="ECO:0000256" key="1">
    <source>
        <dbReference type="ARBA" id="ARBA00006987"/>
    </source>
</evidence>
<accession>A0A916SQ44</accession>
<dbReference type="CDD" id="cd13578">
    <property type="entry name" value="PBP2_Bug27"/>
    <property type="match status" value="1"/>
</dbReference>
<evidence type="ECO:0000256" key="2">
    <source>
        <dbReference type="SAM" id="SignalP"/>
    </source>
</evidence>
<protein>
    <recommendedName>
        <fullName evidence="5">ABC transporter substrate-binding protein</fullName>
    </recommendedName>
</protein>
<reference evidence="3" key="2">
    <citation type="submission" date="2020-09" db="EMBL/GenBank/DDBJ databases">
        <authorList>
            <person name="Sun Q."/>
            <person name="Zhou Y."/>
        </authorList>
    </citation>
    <scope>NUCLEOTIDE SEQUENCE</scope>
    <source>
        <strain evidence="3">CGMCC 1.15322</strain>
    </source>
</reference>
<dbReference type="Gene3D" id="3.40.190.150">
    <property type="entry name" value="Bordetella uptake gene, domain 1"/>
    <property type="match status" value="1"/>
</dbReference>
<proteinExistence type="inferred from homology"/>
<keyword evidence="4" id="KW-1185">Reference proteome</keyword>
<feature type="signal peptide" evidence="2">
    <location>
        <begin position="1"/>
        <end position="25"/>
    </location>
</feature>
<comment type="caution">
    <text evidence="3">The sequence shown here is derived from an EMBL/GenBank/DDBJ whole genome shotgun (WGS) entry which is preliminary data.</text>
</comment>
<organism evidence="3 4">
    <name type="scientific">Polaromonas eurypsychrophila</name>
    <dbReference type="NCBI Taxonomy" id="1614635"/>
    <lineage>
        <taxon>Bacteria</taxon>
        <taxon>Pseudomonadati</taxon>
        <taxon>Pseudomonadota</taxon>
        <taxon>Betaproteobacteria</taxon>
        <taxon>Burkholderiales</taxon>
        <taxon>Comamonadaceae</taxon>
        <taxon>Polaromonas</taxon>
    </lineage>
</organism>
<dbReference type="SUPFAM" id="SSF53850">
    <property type="entry name" value="Periplasmic binding protein-like II"/>
    <property type="match status" value="1"/>
</dbReference>
<feature type="chain" id="PRO_5036676259" description="ABC transporter substrate-binding protein" evidence="2">
    <location>
        <begin position="26"/>
        <end position="326"/>
    </location>
</feature>
<dbReference type="InterPro" id="IPR042100">
    <property type="entry name" value="Bug_dom1"/>
</dbReference>
<dbReference type="EMBL" id="BMIG01000018">
    <property type="protein sequence ID" value="GGB11963.1"/>
    <property type="molecule type" value="Genomic_DNA"/>
</dbReference>
<dbReference type="PIRSF" id="PIRSF017082">
    <property type="entry name" value="YflP"/>
    <property type="match status" value="1"/>
</dbReference>
<evidence type="ECO:0000313" key="4">
    <source>
        <dbReference type="Proteomes" id="UP000620596"/>
    </source>
</evidence>
<dbReference type="Pfam" id="PF03401">
    <property type="entry name" value="TctC"/>
    <property type="match status" value="1"/>
</dbReference>
<dbReference type="PANTHER" id="PTHR42928:SF5">
    <property type="entry name" value="BLR1237 PROTEIN"/>
    <property type="match status" value="1"/>
</dbReference>
<comment type="similarity">
    <text evidence="1">Belongs to the UPF0065 (bug) family.</text>
</comment>
<keyword evidence="2" id="KW-0732">Signal</keyword>
<sequence>MISSQLKQRALMLVAAMALATLAQAQGYPNKPIRLVVPYPAGGNADITARVVAKKMSENMGVPILVDNKGGANGGIGTDIVAKAPADGYTLLAVASGPLVINPVLYTKIPYDPIKDLLPISQILTFQYVLVVPVNSPIASISALVAQAKAQPGKLSYGSTGIGGGGHLAGELLSLMSGTQLIHVPYKGSAPALADLLGGHLAFTYDTIITSTPQIEGKQLRPFAVSGPTRAKSLPQVPTMQELGYKGFDITQFVGLLAPAKTDPAIIARLHQEAVKAIKSPEVIQRLEVEGGNHLVGNSPAEFAGHIQRDLALYGKLIKDANIKPQ</sequence>
<dbReference type="InterPro" id="IPR005064">
    <property type="entry name" value="BUG"/>
</dbReference>
<dbReference type="Gene3D" id="3.40.190.10">
    <property type="entry name" value="Periplasmic binding protein-like II"/>
    <property type="match status" value="1"/>
</dbReference>
<name>A0A916SQ44_9BURK</name>